<dbReference type="SUPFAM" id="SSF57716">
    <property type="entry name" value="Glucocorticoid receptor-like (DNA-binding domain)"/>
    <property type="match status" value="1"/>
</dbReference>
<dbReference type="SMART" id="SM00401">
    <property type="entry name" value="ZnF_GATA"/>
    <property type="match status" value="1"/>
</dbReference>
<evidence type="ECO:0000256" key="3">
    <source>
        <dbReference type="ARBA" id="ARBA00023242"/>
    </source>
</evidence>
<keyword evidence="3" id="KW-0539">Nucleus</keyword>
<dbReference type="Pfam" id="PF00320">
    <property type="entry name" value="GATA"/>
    <property type="match status" value="1"/>
</dbReference>
<dbReference type="PROSITE" id="PS50114">
    <property type="entry name" value="GATA_ZN_FINGER_2"/>
    <property type="match status" value="1"/>
</dbReference>
<accession>A0A6V7VVE8</accession>
<dbReference type="GO" id="GO:0006355">
    <property type="term" value="P:regulation of DNA-templated transcription"/>
    <property type="evidence" value="ECO:0007669"/>
    <property type="project" value="InterPro"/>
</dbReference>
<sequence>MLYLLPLYNLYDDRKCFICNITQTICWRRHSETGKYLCNACGCKQRKEITKKRSPKI</sequence>
<dbReference type="PROSITE" id="PS00344">
    <property type="entry name" value="GATA_ZN_FINGER_1"/>
    <property type="match status" value="1"/>
</dbReference>
<evidence type="ECO:0000256" key="1">
    <source>
        <dbReference type="ARBA" id="ARBA00023015"/>
    </source>
</evidence>
<gene>
    <name evidence="6" type="ORF">MENT_LOCUS30706</name>
</gene>
<proteinExistence type="predicted"/>
<keyword evidence="2" id="KW-0804">Transcription</keyword>
<comment type="caution">
    <text evidence="6">The sequence shown here is derived from an EMBL/GenBank/DDBJ whole genome shotgun (WGS) entry which is preliminary data.</text>
</comment>
<dbReference type="GO" id="GO:0008270">
    <property type="term" value="F:zinc ion binding"/>
    <property type="evidence" value="ECO:0007669"/>
    <property type="project" value="UniProtKB-KW"/>
</dbReference>
<evidence type="ECO:0000256" key="2">
    <source>
        <dbReference type="ARBA" id="ARBA00023163"/>
    </source>
</evidence>
<evidence type="ECO:0000313" key="7">
    <source>
        <dbReference type="Proteomes" id="UP000580250"/>
    </source>
</evidence>
<dbReference type="InterPro" id="IPR000679">
    <property type="entry name" value="Znf_GATA"/>
</dbReference>
<dbReference type="EMBL" id="CAJEWN010000326">
    <property type="protein sequence ID" value="CAD2178752.1"/>
    <property type="molecule type" value="Genomic_DNA"/>
</dbReference>
<dbReference type="InterPro" id="IPR013088">
    <property type="entry name" value="Znf_NHR/GATA"/>
</dbReference>
<keyword evidence="4" id="KW-0479">Metal-binding</keyword>
<organism evidence="6 7">
    <name type="scientific">Meloidogyne enterolobii</name>
    <name type="common">Root-knot nematode worm</name>
    <name type="synonym">Meloidogyne mayaguensis</name>
    <dbReference type="NCBI Taxonomy" id="390850"/>
    <lineage>
        <taxon>Eukaryota</taxon>
        <taxon>Metazoa</taxon>
        <taxon>Ecdysozoa</taxon>
        <taxon>Nematoda</taxon>
        <taxon>Chromadorea</taxon>
        <taxon>Rhabditida</taxon>
        <taxon>Tylenchina</taxon>
        <taxon>Tylenchomorpha</taxon>
        <taxon>Tylenchoidea</taxon>
        <taxon>Meloidogynidae</taxon>
        <taxon>Meloidogyninae</taxon>
        <taxon>Meloidogyne</taxon>
    </lineage>
</organism>
<keyword evidence="4" id="KW-0863">Zinc-finger</keyword>
<reference evidence="6 7" key="1">
    <citation type="submission" date="2020-08" db="EMBL/GenBank/DDBJ databases">
        <authorList>
            <person name="Koutsovoulos G."/>
            <person name="Danchin GJ E."/>
        </authorList>
    </citation>
    <scope>NUCLEOTIDE SEQUENCE [LARGE SCALE GENOMIC DNA]</scope>
</reference>
<dbReference type="AlphaFoldDB" id="A0A6V7VVE8"/>
<evidence type="ECO:0000259" key="5">
    <source>
        <dbReference type="PROSITE" id="PS50114"/>
    </source>
</evidence>
<evidence type="ECO:0000256" key="4">
    <source>
        <dbReference type="PROSITE-ProRule" id="PRU00094"/>
    </source>
</evidence>
<keyword evidence="4" id="KW-0862">Zinc</keyword>
<dbReference type="GO" id="GO:0043565">
    <property type="term" value="F:sequence-specific DNA binding"/>
    <property type="evidence" value="ECO:0007669"/>
    <property type="project" value="InterPro"/>
</dbReference>
<protein>
    <recommendedName>
        <fullName evidence="5">GATA-type domain-containing protein</fullName>
    </recommendedName>
</protein>
<dbReference type="OrthoDB" id="3065042at2759"/>
<dbReference type="Proteomes" id="UP000580250">
    <property type="component" value="Unassembled WGS sequence"/>
</dbReference>
<dbReference type="Gene3D" id="3.30.50.10">
    <property type="entry name" value="Erythroid Transcription Factor GATA-1, subunit A"/>
    <property type="match status" value="1"/>
</dbReference>
<feature type="domain" description="GATA-type" evidence="5">
    <location>
        <begin position="10"/>
        <end position="42"/>
    </location>
</feature>
<name>A0A6V7VVE8_MELEN</name>
<evidence type="ECO:0000313" key="6">
    <source>
        <dbReference type="EMBL" id="CAD2178752.1"/>
    </source>
</evidence>
<keyword evidence="1" id="KW-0805">Transcription regulation</keyword>